<evidence type="ECO:0000313" key="7">
    <source>
        <dbReference type="Proteomes" id="UP001596145"/>
    </source>
</evidence>
<feature type="binding site" evidence="4">
    <location>
        <position position="173"/>
    </location>
    <ligand>
        <name>dCTP</name>
        <dbReference type="ChEBI" id="CHEBI:61481"/>
    </ligand>
</feature>
<feature type="active site" description="Proton donor/acceptor" evidence="4">
    <location>
        <position position="133"/>
    </location>
</feature>
<feature type="binding site" evidence="4">
    <location>
        <position position="166"/>
    </location>
    <ligand>
        <name>dCTP</name>
        <dbReference type="ChEBI" id="CHEBI:61481"/>
    </ligand>
</feature>
<evidence type="ECO:0000256" key="4">
    <source>
        <dbReference type="HAMAP-Rule" id="MF_00146"/>
    </source>
</evidence>
<comment type="function">
    <text evidence="4">Catalyzes the deamination of dCTP to dUTP.</text>
</comment>
<dbReference type="Gene3D" id="2.70.40.10">
    <property type="match status" value="1"/>
</dbReference>
<sequence length="204" mass="21961">MILSDADILDRLAAGDLAIEPLADVDQQVQPASVDLRLGERFLEFQRTNIPCIHPTEADEVGEYVTETTVPEGEEFILHPGDFVLGTTTERVEIPDDLVAHVEGRSSLGRLAIVVHATAGLCDPGYKGQITLELSNLGTAPVALSPGMRVSQLTFTELKSPAERPYGNERGSKYQDQDGPQASRIGSDPEFDDDDGAESDGEGQ</sequence>
<dbReference type="SUPFAM" id="SSF51283">
    <property type="entry name" value="dUTPase-like"/>
    <property type="match status" value="1"/>
</dbReference>
<dbReference type="PANTHER" id="PTHR42680:SF3">
    <property type="entry name" value="DCTP DEAMINASE"/>
    <property type="match status" value="1"/>
</dbReference>
<dbReference type="CDD" id="cd07557">
    <property type="entry name" value="trimeric_dUTPase"/>
    <property type="match status" value="1"/>
</dbReference>
<organism evidence="6 7">
    <name type="scientific">Halorubrum glutamatedens</name>
    <dbReference type="NCBI Taxonomy" id="2707018"/>
    <lineage>
        <taxon>Archaea</taxon>
        <taxon>Methanobacteriati</taxon>
        <taxon>Methanobacteriota</taxon>
        <taxon>Stenosarchaea group</taxon>
        <taxon>Halobacteria</taxon>
        <taxon>Halobacteriales</taxon>
        <taxon>Haloferacaceae</taxon>
        <taxon>Halorubrum</taxon>
    </lineage>
</organism>
<dbReference type="RefSeq" id="WP_122105290.1">
    <property type="nucleotide sequence ID" value="NZ_JBHSKV010000018.1"/>
</dbReference>
<evidence type="ECO:0000256" key="1">
    <source>
        <dbReference type="ARBA" id="ARBA00022741"/>
    </source>
</evidence>
<dbReference type="GO" id="GO:0008829">
    <property type="term" value="F:dCTP deaminase activity"/>
    <property type="evidence" value="ECO:0007669"/>
    <property type="project" value="UniProtKB-UniRule"/>
</dbReference>
<comment type="caution">
    <text evidence="6">The sequence shown here is derived from an EMBL/GenBank/DDBJ whole genome shotgun (WGS) entry which is preliminary data.</text>
</comment>
<keyword evidence="2 4" id="KW-0378">Hydrolase</keyword>
<dbReference type="EC" id="3.5.4.13" evidence="4"/>
<dbReference type="InterPro" id="IPR036157">
    <property type="entry name" value="dUTPase-like_sf"/>
</dbReference>
<feature type="compositionally biased region" description="Basic and acidic residues" evidence="5">
    <location>
        <begin position="160"/>
        <end position="176"/>
    </location>
</feature>
<feature type="region of interest" description="Disordered" evidence="5">
    <location>
        <begin position="159"/>
        <end position="204"/>
    </location>
</feature>
<dbReference type="AlphaFoldDB" id="A0ABD5QUK3"/>
<dbReference type="InterPro" id="IPR011962">
    <property type="entry name" value="dCTP_deaminase"/>
</dbReference>
<comment type="pathway">
    <text evidence="4">Pyrimidine metabolism; dUMP biosynthesis; dUMP from dCTP (dUTP route): step 1/2.</text>
</comment>
<evidence type="ECO:0000313" key="6">
    <source>
        <dbReference type="EMBL" id="MFC5135765.1"/>
    </source>
</evidence>
<comment type="subunit">
    <text evidence="4">Homotrimer.</text>
</comment>
<feature type="compositionally biased region" description="Acidic residues" evidence="5">
    <location>
        <begin position="189"/>
        <end position="204"/>
    </location>
</feature>
<proteinExistence type="inferred from homology"/>
<dbReference type="GO" id="GO:0006229">
    <property type="term" value="P:dUTP biosynthetic process"/>
    <property type="evidence" value="ECO:0007669"/>
    <property type="project" value="UniProtKB-UniRule"/>
</dbReference>
<dbReference type="GO" id="GO:0000166">
    <property type="term" value="F:nucleotide binding"/>
    <property type="evidence" value="ECO:0007669"/>
    <property type="project" value="UniProtKB-KW"/>
</dbReference>
<feature type="binding site" evidence="4">
    <location>
        <begin position="105"/>
        <end position="110"/>
    </location>
    <ligand>
        <name>dCTP</name>
        <dbReference type="ChEBI" id="CHEBI:61481"/>
    </ligand>
</feature>
<protein>
    <recommendedName>
        <fullName evidence="4">dCTP deaminase</fullName>
        <ecNumber evidence="4">3.5.4.13</ecNumber>
    </recommendedName>
    <alternativeName>
        <fullName evidence="4">Deoxycytidine triphosphate deaminase</fullName>
    </alternativeName>
</protein>
<feature type="binding site" evidence="4">
    <location>
        <position position="177"/>
    </location>
    <ligand>
        <name>dCTP</name>
        <dbReference type="ChEBI" id="CHEBI:61481"/>
    </ligand>
</feature>
<accession>A0ABD5QUK3</accession>
<gene>
    <name evidence="4 6" type="primary">dcd</name>
    <name evidence="6" type="ORF">ACFPJA_13695</name>
</gene>
<comment type="catalytic activity">
    <reaction evidence="4">
        <text>dCTP + H2O + H(+) = dUTP + NH4(+)</text>
        <dbReference type="Rhea" id="RHEA:22680"/>
        <dbReference type="ChEBI" id="CHEBI:15377"/>
        <dbReference type="ChEBI" id="CHEBI:15378"/>
        <dbReference type="ChEBI" id="CHEBI:28938"/>
        <dbReference type="ChEBI" id="CHEBI:61481"/>
        <dbReference type="ChEBI" id="CHEBI:61555"/>
        <dbReference type="EC" id="3.5.4.13"/>
    </reaction>
</comment>
<dbReference type="EMBL" id="JBHSKV010000018">
    <property type="protein sequence ID" value="MFC5135765.1"/>
    <property type="molecule type" value="Genomic_DNA"/>
</dbReference>
<name>A0ABD5QUK3_9EURY</name>
<feature type="binding site" evidence="4">
    <location>
        <position position="152"/>
    </location>
    <ligand>
        <name>dCTP</name>
        <dbReference type="ChEBI" id="CHEBI:61481"/>
    </ligand>
</feature>
<keyword evidence="7" id="KW-1185">Reference proteome</keyword>
<dbReference type="HAMAP" id="MF_00146">
    <property type="entry name" value="dCTP_deaminase"/>
    <property type="match status" value="1"/>
</dbReference>
<evidence type="ECO:0000256" key="3">
    <source>
        <dbReference type="ARBA" id="ARBA00023080"/>
    </source>
</evidence>
<feature type="binding site" evidence="4">
    <location>
        <position position="123"/>
    </location>
    <ligand>
        <name>dCTP</name>
        <dbReference type="ChEBI" id="CHEBI:61481"/>
    </ligand>
</feature>
<comment type="similarity">
    <text evidence="4">Belongs to the dCTP deaminase family.</text>
</comment>
<keyword evidence="1 4" id="KW-0547">Nucleotide-binding</keyword>
<dbReference type="FunFam" id="2.70.40.10:FF:000005">
    <property type="entry name" value="dCTP deaminase, dUMP-forming"/>
    <property type="match status" value="1"/>
</dbReference>
<dbReference type="InterPro" id="IPR033704">
    <property type="entry name" value="dUTPase_trimeric"/>
</dbReference>
<keyword evidence="3 4" id="KW-0546">Nucleotide metabolism</keyword>
<dbReference type="Pfam" id="PF22769">
    <property type="entry name" value="DCD"/>
    <property type="match status" value="1"/>
</dbReference>
<reference evidence="6 7" key="1">
    <citation type="journal article" date="2019" name="Int. J. Syst. Evol. Microbiol.">
        <title>The Global Catalogue of Microorganisms (GCM) 10K type strain sequencing project: providing services to taxonomists for standard genome sequencing and annotation.</title>
        <authorList>
            <consortium name="The Broad Institute Genomics Platform"/>
            <consortium name="The Broad Institute Genome Sequencing Center for Infectious Disease"/>
            <person name="Wu L."/>
            <person name="Ma J."/>
        </authorList>
    </citation>
    <scope>NUCLEOTIDE SEQUENCE [LARGE SCALE GENOMIC DNA]</scope>
    <source>
        <strain evidence="6 7">CGMCC 1.16026</strain>
    </source>
</reference>
<evidence type="ECO:0000256" key="5">
    <source>
        <dbReference type="SAM" id="MobiDB-lite"/>
    </source>
</evidence>
<evidence type="ECO:0000256" key="2">
    <source>
        <dbReference type="ARBA" id="ARBA00022801"/>
    </source>
</evidence>
<comment type="caution">
    <text evidence="4">Lacks conserved residue(s) required for the propagation of feature annotation.</text>
</comment>
<feature type="binding site" evidence="4">
    <location>
        <begin position="131"/>
        <end position="133"/>
    </location>
    <ligand>
        <name>dCTP</name>
        <dbReference type="ChEBI" id="CHEBI:61481"/>
    </ligand>
</feature>
<dbReference type="NCBIfam" id="TIGR02274">
    <property type="entry name" value="dCTP_deam"/>
    <property type="match status" value="1"/>
</dbReference>
<dbReference type="Proteomes" id="UP001596145">
    <property type="component" value="Unassembled WGS sequence"/>
</dbReference>
<dbReference type="PANTHER" id="PTHR42680">
    <property type="entry name" value="DCTP DEAMINASE"/>
    <property type="match status" value="1"/>
</dbReference>